<accession>A0ABN6P4U6</accession>
<evidence type="ECO:0000256" key="1">
    <source>
        <dbReference type="SAM" id="SignalP"/>
    </source>
</evidence>
<evidence type="ECO:0000313" key="3">
    <source>
        <dbReference type="Proteomes" id="UP000831327"/>
    </source>
</evidence>
<sequence>MRLPGLIAALVLLFATATPAAAQNRFWLQNNTGQTIVAANVSPSRVPEWGPNILLQGPLRPGMQVYVEPTFRDCYLDIRVRFADGTEDGHLGVHACTLSRITFGRDVPQAPVPPPPREREVEREDPSFVFVNRSGEPIREIYVSLTTERNWGRDRLGPRQILPPGASMPIGLPRLGVCTVDMRVVYMDGRVLENRNVETCSIRSYAWR</sequence>
<feature type="chain" id="PRO_5046690182" description="Tat pathway signal sequence domain protein" evidence="1">
    <location>
        <begin position="23"/>
        <end position="208"/>
    </location>
</feature>
<proteinExistence type="predicted"/>
<dbReference type="RefSeq" id="WP_244407894.1">
    <property type="nucleotide sequence ID" value="NZ_AP025637.1"/>
</dbReference>
<gene>
    <name evidence="2" type="ORF">Rmf_36080</name>
</gene>
<reference evidence="2 3" key="1">
    <citation type="journal article" date="2016" name="Microbes Environ.">
        <title>Phylogenetically diverse aerobic anoxygenic phototrophic bacteria isolated from epilithic biofilms in Tama river, Japan.</title>
        <authorList>
            <person name="Hirose S."/>
            <person name="Matsuura K."/>
            <person name="Haruta S."/>
        </authorList>
    </citation>
    <scope>NUCLEOTIDE SEQUENCE [LARGE SCALE GENOMIC DNA]</scope>
    <source>
        <strain evidence="2 3">S08</strain>
    </source>
</reference>
<evidence type="ECO:0000313" key="2">
    <source>
        <dbReference type="EMBL" id="BDG73679.1"/>
    </source>
</evidence>
<dbReference type="EMBL" id="AP025637">
    <property type="protein sequence ID" value="BDG73679.1"/>
    <property type="molecule type" value="Genomic_DNA"/>
</dbReference>
<dbReference type="Proteomes" id="UP000831327">
    <property type="component" value="Chromosome"/>
</dbReference>
<keyword evidence="3" id="KW-1185">Reference proteome</keyword>
<protein>
    <recommendedName>
        <fullName evidence="4">Tat pathway signal sequence domain protein</fullName>
    </recommendedName>
</protein>
<feature type="signal peptide" evidence="1">
    <location>
        <begin position="1"/>
        <end position="22"/>
    </location>
</feature>
<keyword evidence="1" id="KW-0732">Signal</keyword>
<organism evidence="2 3">
    <name type="scientific">Roseomonas fluvialis</name>
    <dbReference type="NCBI Taxonomy" id="1750527"/>
    <lineage>
        <taxon>Bacteria</taxon>
        <taxon>Pseudomonadati</taxon>
        <taxon>Pseudomonadota</taxon>
        <taxon>Alphaproteobacteria</taxon>
        <taxon>Acetobacterales</taxon>
        <taxon>Roseomonadaceae</taxon>
        <taxon>Roseomonas</taxon>
    </lineage>
</organism>
<evidence type="ECO:0008006" key="4">
    <source>
        <dbReference type="Google" id="ProtNLM"/>
    </source>
</evidence>
<name>A0ABN6P4U6_9PROT</name>